<evidence type="ECO:0000313" key="1">
    <source>
        <dbReference type="EMBL" id="CAH0014692.1"/>
    </source>
</evidence>
<evidence type="ECO:0000313" key="2">
    <source>
        <dbReference type="Proteomes" id="UP000696573"/>
    </source>
</evidence>
<name>A0A9N9YD46_9HYPO</name>
<gene>
    <name evidence="1" type="ORF">CRHIZ90672A_00015900</name>
</gene>
<protein>
    <submittedName>
        <fullName evidence="1">Uncharacterized protein</fullName>
    </submittedName>
</protein>
<accession>A0A9N9YD46</accession>
<proteinExistence type="predicted"/>
<reference evidence="1" key="1">
    <citation type="submission" date="2021-10" db="EMBL/GenBank/DDBJ databases">
        <authorList>
            <person name="Piombo E."/>
        </authorList>
    </citation>
    <scope>NUCLEOTIDE SEQUENCE</scope>
</reference>
<organism evidence="1 2">
    <name type="scientific">Clonostachys rhizophaga</name>
    <dbReference type="NCBI Taxonomy" id="160324"/>
    <lineage>
        <taxon>Eukaryota</taxon>
        <taxon>Fungi</taxon>
        <taxon>Dikarya</taxon>
        <taxon>Ascomycota</taxon>
        <taxon>Pezizomycotina</taxon>
        <taxon>Sordariomycetes</taxon>
        <taxon>Hypocreomycetidae</taxon>
        <taxon>Hypocreales</taxon>
        <taxon>Bionectriaceae</taxon>
        <taxon>Clonostachys</taxon>
    </lineage>
</organism>
<keyword evidence="2" id="KW-1185">Reference proteome</keyword>
<sequence>MVAAGSKEVACSDLQRSDQCRRSDQEVWGAKWNDDGGGAFDAWWVKREVDGAQAHLSLGCDYSRMQPGGRHITGGVGAVLANLAVGALPYRSQSEDLLCAARTSLHAMPPNARPSAF</sequence>
<dbReference type="AlphaFoldDB" id="A0A9N9YD46"/>
<comment type="caution">
    <text evidence="1">The sequence shown here is derived from an EMBL/GenBank/DDBJ whole genome shotgun (WGS) entry which is preliminary data.</text>
</comment>
<dbReference type="Proteomes" id="UP000696573">
    <property type="component" value="Unassembled WGS sequence"/>
</dbReference>
<dbReference type="EMBL" id="CABFNQ020000437">
    <property type="protein sequence ID" value="CAH0014692.1"/>
    <property type="molecule type" value="Genomic_DNA"/>
</dbReference>